<feature type="non-terminal residue" evidence="2">
    <location>
        <position position="1"/>
    </location>
</feature>
<evidence type="ECO:0000313" key="3">
    <source>
        <dbReference type="Proteomes" id="UP000708208"/>
    </source>
</evidence>
<dbReference type="InterPro" id="IPR034113">
    <property type="entry name" value="SCP_GAPR1-like"/>
</dbReference>
<dbReference type="AlphaFoldDB" id="A0A8J2L0B4"/>
<dbReference type="Proteomes" id="UP000708208">
    <property type="component" value="Unassembled WGS sequence"/>
</dbReference>
<dbReference type="EMBL" id="CAJVCH010531713">
    <property type="protein sequence ID" value="CAG7824108.1"/>
    <property type="molecule type" value="Genomic_DNA"/>
</dbReference>
<accession>A0A8J2L0B4</accession>
<dbReference type="PANTHER" id="PTHR10334">
    <property type="entry name" value="CYSTEINE-RICH SECRETORY PROTEIN-RELATED"/>
    <property type="match status" value="1"/>
</dbReference>
<dbReference type="Pfam" id="PF00188">
    <property type="entry name" value="CAP"/>
    <property type="match status" value="1"/>
</dbReference>
<feature type="domain" description="SCP" evidence="1">
    <location>
        <begin position="1"/>
        <end position="140"/>
    </location>
</feature>
<name>A0A8J2L0B4_9HEXA</name>
<keyword evidence="3" id="KW-1185">Reference proteome</keyword>
<reference evidence="2" key="1">
    <citation type="submission" date="2021-06" db="EMBL/GenBank/DDBJ databases">
        <authorList>
            <person name="Hodson N. C."/>
            <person name="Mongue J. A."/>
            <person name="Jaron S. K."/>
        </authorList>
    </citation>
    <scope>NUCLEOTIDE SEQUENCE</scope>
</reference>
<dbReference type="GO" id="GO:0005576">
    <property type="term" value="C:extracellular region"/>
    <property type="evidence" value="ECO:0007669"/>
    <property type="project" value="InterPro"/>
</dbReference>
<organism evidence="2 3">
    <name type="scientific">Allacma fusca</name>
    <dbReference type="NCBI Taxonomy" id="39272"/>
    <lineage>
        <taxon>Eukaryota</taxon>
        <taxon>Metazoa</taxon>
        <taxon>Ecdysozoa</taxon>
        <taxon>Arthropoda</taxon>
        <taxon>Hexapoda</taxon>
        <taxon>Collembola</taxon>
        <taxon>Symphypleona</taxon>
        <taxon>Sminthuridae</taxon>
        <taxon>Allacma</taxon>
    </lineage>
</organism>
<dbReference type="SMART" id="SM00198">
    <property type="entry name" value="SCP"/>
    <property type="match status" value="1"/>
</dbReference>
<evidence type="ECO:0000313" key="2">
    <source>
        <dbReference type="EMBL" id="CAG7824108.1"/>
    </source>
</evidence>
<sequence>YQTAALNLHNTLRTQHRAVQMKLDSSLNAGAQNCSVIYATKGTIDHSCKTPSSTGENLYMSYGYTTPPKPVDIAVQAVQAWYDENTLYNYANPGSVSFSQIGHFTQVVWNSSTVLGIGVSSIGNYTVVVGKYLPWGNMMGCGADGYDCFRQNVFPHV</sequence>
<dbReference type="InterPro" id="IPR018244">
    <property type="entry name" value="Allrgn_V5/Tpx1_CS"/>
</dbReference>
<dbReference type="InterPro" id="IPR014044">
    <property type="entry name" value="CAP_dom"/>
</dbReference>
<proteinExistence type="predicted"/>
<dbReference type="OrthoDB" id="337038at2759"/>
<gene>
    <name evidence="2" type="ORF">AFUS01_LOCUS34286</name>
</gene>
<dbReference type="CDD" id="cd05382">
    <property type="entry name" value="CAP_GAPR1-like"/>
    <property type="match status" value="1"/>
</dbReference>
<comment type="caution">
    <text evidence="2">The sequence shown here is derived from an EMBL/GenBank/DDBJ whole genome shotgun (WGS) entry which is preliminary data.</text>
</comment>
<dbReference type="InterPro" id="IPR001283">
    <property type="entry name" value="CRISP-related"/>
</dbReference>
<evidence type="ECO:0000259" key="1">
    <source>
        <dbReference type="SMART" id="SM00198"/>
    </source>
</evidence>
<protein>
    <recommendedName>
        <fullName evidence="1">SCP domain-containing protein</fullName>
    </recommendedName>
</protein>
<dbReference type="PROSITE" id="PS01009">
    <property type="entry name" value="CRISP_1"/>
    <property type="match status" value="1"/>
</dbReference>